<protein>
    <submittedName>
        <fullName evidence="1">Uncharacterized protein</fullName>
    </submittedName>
</protein>
<dbReference type="Proteomes" id="UP000008068">
    <property type="component" value="Unassembled WGS sequence"/>
</dbReference>
<dbReference type="InParanoid" id="G0NNA3"/>
<keyword evidence="2" id="KW-1185">Reference proteome</keyword>
<organism evidence="2">
    <name type="scientific">Caenorhabditis brenneri</name>
    <name type="common">Nematode worm</name>
    <dbReference type="NCBI Taxonomy" id="135651"/>
    <lineage>
        <taxon>Eukaryota</taxon>
        <taxon>Metazoa</taxon>
        <taxon>Ecdysozoa</taxon>
        <taxon>Nematoda</taxon>
        <taxon>Chromadorea</taxon>
        <taxon>Rhabditida</taxon>
        <taxon>Rhabditina</taxon>
        <taxon>Rhabditomorpha</taxon>
        <taxon>Rhabditoidea</taxon>
        <taxon>Rhabditidae</taxon>
        <taxon>Peloderinae</taxon>
        <taxon>Caenorhabditis</taxon>
    </lineage>
</organism>
<name>G0NNA3_CAEBE</name>
<dbReference type="EMBL" id="GL379913">
    <property type="protein sequence ID" value="EGT34472.1"/>
    <property type="molecule type" value="Genomic_DNA"/>
</dbReference>
<accession>G0NNA3</accession>
<gene>
    <name evidence="1" type="ORF">CAEBREN_14316</name>
</gene>
<proteinExistence type="predicted"/>
<dbReference type="HOGENOM" id="CLU_2962945_0_0_1"/>
<sequence>MSLVRKKGNTAVFHYLRISMKFFRRRWNVVPKKTDTAIRIAFSSKAKKSMTVELVFTVS</sequence>
<dbReference type="AlphaFoldDB" id="G0NNA3"/>
<evidence type="ECO:0000313" key="2">
    <source>
        <dbReference type="Proteomes" id="UP000008068"/>
    </source>
</evidence>
<evidence type="ECO:0000313" key="1">
    <source>
        <dbReference type="EMBL" id="EGT34472.1"/>
    </source>
</evidence>
<reference evidence="2" key="1">
    <citation type="submission" date="2011-07" db="EMBL/GenBank/DDBJ databases">
        <authorList>
            <consortium name="Caenorhabditis brenneri Sequencing and Analysis Consortium"/>
            <person name="Wilson R.K."/>
        </authorList>
    </citation>
    <scope>NUCLEOTIDE SEQUENCE [LARGE SCALE GENOMIC DNA]</scope>
    <source>
        <strain evidence="2">PB2801</strain>
    </source>
</reference>